<dbReference type="Proteomes" id="UP000887116">
    <property type="component" value="Unassembled WGS sequence"/>
</dbReference>
<dbReference type="OrthoDB" id="7343836at2759"/>
<accession>A0A8X6LDI2</accession>
<comment type="caution">
    <text evidence="1">The sequence shown here is derived from an EMBL/GenBank/DDBJ whole genome shotgun (WGS) entry which is preliminary data.</text>
</comment>
<gene>
    <name evidence="1" type="ORF">TNCT_251431</name>
</gene>
<organism evidence="1 2">
    <name type="scientific">Trichonephila clavata</name>
    <name type="common">Joro spider</name>
    <name type="synonym">Nephila clavata</name>
    <dbReference type="NCBI Taxonomy" id="2740835"/>
    <lineage>
        <taxon>Eukaryota</taxon>
        <taxon>Metazoa</taxon>
        <taxon>Ecdysozoa</taxon>
        <taxon>Arthropoda</taxon>
        <taxon>Chelicerata</taxon>
        <taxon>Arachnida</taxon>
        <taxon>Araneae</taxon>
        <taxon>Araneomorphae</taxon>
        <taxon>Entelegynae</taxon>
        <taxon>Araneoidea</taxon>
        <taxon>Nephilidae</taxon>
        <taxon>Trichonephila</taxon>
    </lineage>
</organism>
<reference evidence="1" key="1">
    <citation type="submission" date="2020-07" db="EMBL/GenBank/DDBJ databases">
        <title>Multicomponent nature underlies the extraordinary mechanical properties of spider dragline silk.</title>
        <authorList>
            <person name="Kono N."/>
            <person name="Nakamura H."/>
            <person name="Mori M."/>
            <person name="Yoshida Y."/>
            <person name="Ohtoshi R."/>
            <person name="Malay A.D."/>
            <person name="Moran D.A.P."/>
            <person name="Tomita M."/>
            <person name="Numata K."/>
            <person name="Arakawa K."/>
        </authorList>
    </citation>
    <scope>NUCLEOTIDE SEQUENCE</scope>
</reference>
<proteinExistence type="predicted"/>
<sequence length="130" mass="14384">MFYDGVPDQRCFILITAINARSLVAHSEDFSNDSIINRSDYLSISETWMEDSMPVNVPGFDPRSYCNTAKHRQIATTSSVTVSSPSSSRKTCGIAIYCNINTFADCNRVNTDISDINLGMKEVKAVVMSI</sequence>
<dbReference type="EMBL" id="BMAO01006054">
    <property type="protein sequence ID" value="GFR05770.1"/>
    <property type="molecule type" value="Genomic_DNA"/>
</dbReference>
<name>A0A8X6LDI2_TRICU</name>
<keyword evidence="2" id="KW-1185">Reference proteome</keyword>
<evidence type="ECO:0000313" key="1">
    <source>
        <dbReference type="EMBL" id="GFR05770.1"/>
    </source>
</evidence>
<protein>
    <submittedName>
        <fullName evidence="1">Uncharacterized protein</fullName>
    </submittedName>
</protein>
<dbReference type="AlphaFoldDB" id="A0A8X6LDI2"/>
<evidence type="ECO:0000313" key="2">
    <source>
        <dbReference type="Proteomes" id="UP000887116"/>
    </source>
</evidence>